<evidence type="ECO:0000256" key="1">
    <source>
        <dbReference type="ARBA" id="ARBA00022490"/>
    </source>
</evidence>
<dbReference type="HAMAP" id="MF_02019">
    <property type="entry name" value="MurF"/>
    <property type="match status" value="1"/>
</dbReference>
<keyword evidence="5 10" id="KW-0067">ATP-binding</keyword>
<dbReference type="EMBL" id="JAUGQQ010000006">
    <property type="protein sequence ID" value="MDN3724767.1"/>
    <property type="molecule type" value="Genomic_DNA"/>
</dbReference>
<evidence type="ECO:0000256" key="9">
    <source>
        <dbReference type="ARBA" id="ARBA00023316"/>
    </source>
</evidence>
<keyword evidence="6 10" id="KW-0133">Cell shape</keyword>
<dbReference type="Pfam" id="PF02875">
    <property type="entry name" value="Mur_ligase_C"/>
    <property type="match status" value="1"/>
</dbReference>
<evidence type="ECO:0000256" key="8">
    <source>
        <dbReference type="ARBA" id="ARBA00023306"/>
    </source>
</evidence>
<dbReference type="InterPro" id="IPR051046">
    <property type="entry name" value="MurCDEF_CellWall_CoF430Synth"/>
</dbReference>
<keyword evidence="3 10" id="KW-0132">Cell division</keyword>
<dbReference type="NCBIfam" id="TIGR01143">
    <property type="entry name" value="murF"/>
    <property type="match status" value="1"/>
</dbReference>
<keyword evidence="9 10" id="KW-0961">Cell wall biogenesis/degradation</keyword>
<protein>
    <recommendedName>
        <fullName evidence="10 11">UDP-N-acetylmuramoyl-tripeptide--D-alanyl-D-alanine ligase</fullName>
        <ecNumber evidence="10 11">6.3.2.10</ecNumber>
    </recommendedName>
    <alternativeName>
        <fullName evidence="10">D-alanyl-D-alanine-adding enzyme</fullName>
    </alternativeName>
</protein>
<comment type="catalytic activity">
    <reaction evidence="10 11">
        <text>D-alanyl-D-alanine + UDP-N-acetyl-alpha-D-muramoyl-L-alanyl-gamma-D-glutamyl-meso-2,6-diaminopimelate + ATP = UDP-N-acetyl-alpha-D-muramoyl-L-alanyl-gamma-D-glutamyl-meso-2,6-diaminopimeloyl-D-alanyl-D-alanine + ADP + phosphate + H(+)</text>
        <dbReference type="Rhea" id="RHEA:28374"/>
        <dbReference type="ChEBI" id="CHEBI:15378"/>
        <dbReference type="ChEBI" id="CHEBI:30616"/>
        <dbReference type="ChEBI" id="CHEBI:43474"/>
        <dbReference type="ChEBI" id="CHEBI:57822"/>
        <dbReference type="ChEBI" id="CHEBI:61386"/>
        <dbReference type="ChEBI" id="CHEBI:83905"/>
        <dbReference type="ChEBI" id="CHEBI:456216"/>
        <dbReference type="EC" id="6.3.2.10"/>
    </reaction>
</comment>
<evidence type="ECO:0000256" key="3">
    <source>
        <dbReference type="ARBA" id="ARBA00022618"/>
    </source>
</evidence>
<dbReference type="InterPro" id="IPR013221">
    <property type="entry name" value="Mur_ligase_cen"/>
</dbReference>
<feature type="binding site" evidence="10">
    <location>
        <begin position="98"/>
        <end position="104"/>
    </location>
    <ligand>
        <name>ATP</name>
        <dbReference type="ChEBI" id="CHEBI:30616"/>
    </ligand>
</feature>
<dbReference type="InterPro" id="IPR035911">
    <property type="entry name" value="MurE/MurF_N"/>
</dbReference>
<dbReference type="Gene3D" id="3.90.190.20">
    <property type="entry name" value="Mur ligase, C-terminal domain"/>
    <property type="match status" value="1"/>
</dbReference>
<dbReference type="Gene3D" id="3.40.1390.10">
    <property type="entry name" value="MurE/MurF, N-terminal domain"/>
    <property type="match status" value="1"/>
</dbReference>
<dbReference type="GO" id="GO:0016874">
    <property type="term" value="F:ligase activity"/>
    <property type="evidence" value="ECO:0007669"/>
    <property type="project" value="UniProtKB-KW"/>
</dbReference>
<evidence type="ECO:0000256" key="5">
    <source>
        <dbReference type="ARBA" id="ARBA00022840"/>
    </source>
</evidence>
<dbReference type="InterPro" id="IPR004101">
    <property type="entry name" value="Mur_ligase_C"/>
</dbReference>
<evidence type="ECO:0000256" key="10">
    <source>
        <dbReference type="HAMAP-Rule" id="MF_02019"/>
    </source>
</evidence>
<feature type="domain" description="Mur ligase C-terminal" evidence="12">
    <location>
        <begin position="298"/>
        <end position="415"/>
    </location>
</feature>
<keyword evidence="4 10" id="KW-0547">Nucleotide-binding</keyword>
<gene>
    <name evidence="10 14" type="primary">murF</name>
    <name evidence="14" type="ORF">QRD02_10265</name>
</gene>
<evidence type="ECO:0000259" key="12">
    <source>
        <dbReference type="Pfam" id="PF02875"/>
    </source>
</evidence>
<dbReference type="SUPFAM" id="SSF53623">
    <property type="entry name" value="MurD-like peptide ligases, catalytic domain"/>
    <property type="match status" value="1"/>
</dbReference>
<evidence type="ECO:0000256" key="7">
    <source>
        <dbReference type="ARBA" id="ARBA00022984"/>
    </source>
</evidence>
<keyword evidence="15" id="KW-1185">Reference proteome</keyword>
<comment type="subcellular location">
    <subcellularLocation>
        <location evidence="10 11">Cytoplasm</location>
    </subcellularLocation>
</comment>
<evidence type="ECO:0000259" key="13">
    <source>
        <dbReference type="Pfam" id="PF08245"/>
    </source>
</evidence>
<dbReference type="InterPro" id="IPR005863">
    <property type="entry name" value="UDP-N-AcMur_synth"/>
</dbReference>
<accession>A0ABT8DIM5</accession>
<dbReference type="PANTHER" id="PTHR43024:SF1">
    <property type="entry name" value="UDP-N-ACETYLMURAMOYL-TRIPEPTIDE--D-ALANYL-D-ALANINE LIGASE"/>
    <property type="match status" value="1"/>
</dbReference>
<keyword evidence="7 10" id="KW-0573">Peptidoglycan synthesis</keyword>
<dbReference type="SUPFAM" id="SSF63418">
    <property type="entry name" value="MurE/MurF N-terminal domain"/>
    <property type="match status" value="1"/>
</dbReference>
<evidence type="ECO:0000256" key="11">
    <source>
        <dbReference type="RuleBase" id="RU004136"/>
    </source>
</evidence>
<keyword evidence="2 10" id="KW-0436">Ligase</keyword>
<dbReference type="Proteomes" id="UP001244787">
    <property type="component" value="Unassembled WGS sequence"/>
</dbReference>
<dbReference type="PANTHER" id="PTHR43024">
    <property type="entry name" value="UDP-N-ACETYLMURAMOYL-TRIPEPTIDE--D-ALANYL-D-ALANINE LIGASE"/>
    <property type="match status" value="1"/>
</dbReference>
<sequence>MDIKEIHQYYLDSSGVCTDTRNITAECIFFALKGENFNGNLFAQEALDKGARKVIVDQQQFHKNTGETILVENVLVTLQQLAVFHRRFLGLPIISLTGSNGKTTSKELINAVLSQKYKTVATIGNLNNHIGVPLTLLSMTMDTELGIVEMGANHLGEIQMLSEIAQPDYGYITNFGKAHLEGFGSIEGVVQGKTELYQYLRNNGKKLFVNANDPKQLENSINIDRITFGTATNDYNIKMVDSTHYLVVEYNGVRIQTNLVGSYNFANVSAAVAIGAYFNVSTENIKVGIEGYIPANNRSQLITKGTNIILLDAYNANPSSMLAALENFKQAKGEYKLMILGDMFELGHEAEKEHQNIVQFLEENPFGTVYLVGSNFFKTTSSASHIKHFQDFATLQTTLEKNSPKKNTILIKASRGMALERVLQFIE</sequence>
<feature type="domain" description="Mur ligase central" evidence="13">
    <location>
        <begin position="97"/>
        <end position="274"/>
    </location>
</feature>
<evidence type="ECO:0000256" key="6">
    <source>
        <dbReference type="ARBA" id="ARBA00022960"/>
    </source>
</evidence>
<evidence type="ECO:0000256" key="2">
    <source>
        <dbReference type="ARBA" id="ARBA00022598"/>
    </source>
</evidence>
<reference evidence="14 15" key="1">
    <citation type="submission" date="2023-06" db="EMBL/GenBank/DDBJ databases">
        <authorList>
            <person name="Ye Y.-Q."/>
            <person name="Du Z.-J."/>
        </authorList>
    </citation>
    <scope>NUCLEOTIDE SEQUENCE [LARGE SCALE GENOMIC DNA]</scope>
    <source>
        <strain evidence="14 15">SDUM287046</strain>
    </source>
</reference>
<evidence type="ECO:0000256" key="4">
    <source>
        <dbReference type="ARBA" id="ARBA00022741"/>
    </source>
</evidence>
<evidence type="ECO:0000313" key="15">
    <source>
        <dbReference type="Proteomes" id="UP001244787"/>
    </source>
</evidence>
<dbReference type="Gene3D" id="3.40.1190.10">
    <property type="entry name" value="Mur-like, catalytic domain"/>
    <property type="match status" value="1"/>
</dbReference>
<evidence type="ECO:0000313" key="14">
    <source>
        <dbReference type="EMBL" id="MDN3724767.1"/>
    </source>
</evidence>
<proteinExistence type="inferred from homology"/>
<comment type="caution">
    <text evidence="14">The sequence shown here is derived from an EMBL/GenBank/DDBJ whole genome shotgun (WGS) entry which is preliminary data.</text>
</comment>
<organism evidence="14 15">
    <name type="scientific">Aequorivita aurantiaca</name>
    <dbReference type="NCBI Taxonomy" id="3053356"/>
    <lineage>
        <taxon>Bacteria</taxon>
        <taxon>Pseudomonadati</taxon>
        <taxon>Bacteroidota</taxon>
        <taxon>Flavobacteriia</taxon>
        <taxon>Flavobacteriales</taxon>
        <taxon>Flavobacteriaceae</taxon>
        <taxon>Aequorivita</taxon>
    </lineage>
</organism>
<comment type="similarity">
    <text evidence="10">Belongs to the MurCDEF family. MurF subfamily.</text>
</comment>
<dbReference type="SUPFAM" id="SSF53244">
    <property type="entry name" value="MurD-like peptide ligases, peptide-binding domain"/>
    <property type="match status" value="1"/>
</dbReference>
<comment type="function">
    <text evidence="10 11">Involved in cell wall formation. Catalyzes the final step in the synthesis of UDP-N-acetylmuramoyl-pentapeptide, the precursor of murein.</text>
</comment>
<keyword evidence="8 10" id="KW-0131">Cell cycle</keyword>
<dbReference type="RefSeq" id="WP_290254854.1">
    <property type="nucleotide sequence ID" value="NZ_JAUGQQ010000006.1"/>
</dbReference>
<comment type="pathway">
    <text evidence="10 11">Cell wall biogenesis; peptidoglycan biosynthesis.</text>
</comment>
<dbReference type="Pfam" id="PF08245">
    <property type="entry name" value="Mur_ligase_M"/>
    <property type="match status" value="1"/>
</dbReference>
<dbReference type="InterPro" id="IPR036565">
    <property type="entry name" value="Mur-like_cat_sf"/>
</dbReference>
<dbReference type="EC" id="6.3.2.10" evidence="10 11"/>
<keyword evidence="1 10" id="KW-0963">Cytoplasm</keyword>
<name>A0ABT8DIM5_9FLAO</name>
<dbReference type="InterPro" id="IPR036615">
    <property type="entry name" value="Mur_ligase_C_dom_sf"/>
</dbReference>